<name>A0ABS4DH07_9CHLR</name>
<dbReference type="Gene3D" id="3.40.50.10420">
    <property type="entry name" value="NagB/RpiA/CoA transferase-like"/>
    <property type="match status" value="1"/>
</dbReference>
<feature type="domain" description="LUD" evidence="1">
    <location>
        <begin position="45"/>
        <end position="229"/>
    </location>
</feature>
<gene>
    <name evidence="2" type="ORF">EYB53_023370</name>
</gene>
<evidence type="ECO:0000313" key="2">
    <source>
        <dbReference type="EMBL" id="MBP1468674.1"/>
    </source>
</evidence>
<evidence type="ECO:0000313" key="3">
    <source>
        <dbReference type="Proteomes" id="UP001193081"/>
    </source>
</evidence>
<dbReference type="Pfam" id="PF02589">
    <property type="entry name" value="LUD_dom"/>
    <property type="match status" value="1"/>
</dbReference>
<dbReference type="RefSeq" id="WP_135481654.1">
    <property type="nucleotide sequence ID" value="NZ_SIJK02000084.1"/>
</dbReference>
<dbReference type="InterPro" id="IPR037171">
    <property type="entry name" value="NagB/RpiA_transferase-like"/>
</dbReference>
<evidence type="ECO:0000259" key="1">
    <source>
        <dbReference type="Pfam" id="PF02589"/>
    </source>
</evidence>
<accession>A0ABS4DH07</accession>
<dbReference type="InterPro" id="IPR003741">
    <property type="entry name" value="LUD_dom"/>
</dbReference>
<protein>
    <submittedName>
        <fullName evidence="2">Lactate utilization protein</fullName>
    </submittedName>
</protein>
<dbReference type="SUPFAM" id="SSF100950">
    <property type="entry name" value="NagB/RpiA/CoA transferase-like"/>
    <property type="match status" value="1"/>
</dbReference>
<dbReference type="PANTHER" id="PTHR43682">
    <property type="entry name" value="LACTATE UTILIZATION PROTEIN C"/>
    <property type="match status" value="1"/>
</dbReference>
<organism evidence="2 3">
    <name type="scientific">Candidatus Chloroploca mongolica</name>
    <dbReference type="NCBI Taxonomy" id="2528176"/>
    <lineage>
        <taxon>Bacteria</taxon>
        <taxon>Bacillati</taxon>
        <taxon>Chloroflexota</taxon>
        <taxon>Chloroflexia</taxon>
        <taxon>Chloroflexales</taxon>
        <taxon>Chloroflexineae</taxon>
        <taxon>Oscillochloridaceae</taxon>
        <taxon>Candidatus Chloroploca</taxon>
    </lineage>
</organism>
<comment type="caution">
    <text evidence="2">The sequence shown here is derived from an EMBL/GenBank/DDBJ whole genome shotgun (WGS) entry which is preliminary data.</text>
</comment>
<dbReference type="InterPro" id="IPR024185">
    <property type="entry name" value="FTHF_cligase-like_sf"/>
</dbReference>
<dbReference type="Proteomes" id="UP001193081">
    <property type="component" value="Unassembled WGS sequence"/>
</dbReference>
<sequence>MSREQMLATLRTSLASNRAWLEAEAHKASHTPPPFVLPPADDLAAQFAAELTKLEGRVYQVADNEEALETLATLLEERQATTAVAWDLAEIGLPGLDKLLAERGVQVLEPVVRDEVRKAQLQVLEPAPVCLSGAEFAIAESGSLVLYHGPGRPRLASLLAPAHIAVIRSDQIVRGLGEAMARLRERYAGTLFDVTSNLTLISGPSRTADIEMTLSLGIHGPPELHVVLVQTP</sequence>
<keyword evidence="3" id="KW-1185">Reference proteome</keyword>
<reference evidence="2 3" key="1">
    <citation type="submission" date="2021-03" db="EMBL/GenBank/DDBJ databases">
        <authorList>
            <person name="Grouzdev D.S."/>
        </authorList>
    </citation>
    <scope>NUCLEOTIDE SEQUENCE [LARGE SCALE GENOMIC DNA]</scope>
    <source>
        <strain evidence="2 3">M50-1</strain>
    </source>
</reference>
<dbReference type="EMBL" id="SIJK02000084">
    <property type="protein sequence ID" value="MBP1468674.1"/>
    <property type="molecule type" value="Genomic_DNA"/>
</dbReference>
<proteinExistence type="predicted"/>
<dbReference type="PANTHER" id="PTHR43682:SF1">
    <property type="entry name" value="LACTATE UTILIZATION PROTEIN C"/>
    <property type="match status" value="1"/>
</dbReference>